<protein>
    <submittedName>
        <fullName evidence="1">Uncharacterized protein</fullName>
    </submittedName>
</protein>
<dbReference type="Proteomes" id="UP000000759">
    <property type="component" value="Chromosome 5"/>
</dbReference>
<accession>B7FV92</accession>
<keyword evidence="2" id="KW-1185">Reference proteome</keyword>
<dbReference type="RefSeq" id="XP_002179099.1">
    <property type="nucleotide sequence ID" value="XM_002179063.1"/>
</dbReference>
<sequence>MNSSRCLPENIPVTIAPTMGHSMYSSNDWESCVEKCETLQQQMPRDVGPQKAISQPGSKRDNMIMLMRVFGPEGLEPWNVRNIDHIPDSKLLVIFHRWNPNFFQWFHLRRGMWVPRLGFRQEYDRRSAVREAMRDAIQRFSCEQECKSESAT</sequence>
<dbReference type="HOGENOM" id="CLU_1725878_0_0_1"/>
<dbReference type="KEGG" id="pti:PHATRDRAFT_45006"/>
<dbReference type="PaxDb" id="2850-Phatr45006"/>
<dbReference type="GeneID" id="7199520"/>
<proteinExistence type="predicted"/>
<dbReference type="AlphaFoldDB" id="B7FV92"/>
<dbReference type="InParanoid" id="B7FV92"/>
<reference evidence="1 2" key="1">
    <citation type="journal article" date="2008" name="Nature">
        <title>The Phaeodactylum genome reveals the evolutionary history of diatom genomes.</title>
        <authorList>
            <person name="Bowler C."/>
            <person name="Allen A.E."/>
            <person name="Badger J.H."/>
            <person name="Grimwood J."/>
            <person name="Jabbari K."/>
            <person name="Kuo A."/>
            <person name="Maheswari U."/>
            <person name="Martens C."/>
            <person name="Maumus F."/>
            <person name="Otillar R.P."/>
            <person name="Rayko E."/>
            <person name="Salamov A."/>
            <person name="Vandepoele K."/>
            <person name="Beszteri B."/>
            <person name="Gruber A."/>
            <person name="Heijde M."/>
            <person name="Katinka M."/>
            <person name="Mock T."/>
            <person name="Valentin K."/>
            <person name="Verret F."/>
            <person name="Berges J.A."/>
            <person name="Brownlee C."/>
            <person name="Cadoret J.P."/>
            <person name="Chiovitti A."/>
            <person name="Choi C.J."/>
            <person name="Coesel S."/>
            <person name="De Martino A."/>
            <person name="Detter J.C."/>
            <person name="Durkin C."/>
            <person name="Falciatore A."/>
            <person name="Fournet J."/>
            <person name="Haruta M."/>
            <person name="Huysman M.J."/>
            <person name="Jenkins B.D."/>
            <person name="Jiroutova K."/>
            <person name="Jorgensen R.E."/>
            <person name="Joubert Y."/>
            <person name="Kaplan A."/>
            <person name="Kroger N."/>
            <person name="Kroth P.G."/>
            <person name="La Roche J."/>
            <person name="Lindquist E."/>
            <person name="Lommer M."/>
            <person name="Martin-Jezequel V."/>
            <person name="Lopez P.J."/>
            <person name="Lucas S."/>
            <person name="Mangogna M."/>
            <person name="McGinnis K."/>
            <person name="Medlin L.K."/>
            <person name="Montsant A."/>
            <person name="Oudot-Le Secq M.P."/>
            <person name="Napoli C."/>
            <person name="Obornik M."/>
            <person name="Parker M.S."/>
            <person name="Petit J.L."/>
            <person name="Porcel B.M."/>
            <person name="Poulsen N."/>
            <person name="Robison M."/>
            <person name="Rychlewski L."/>
            <person name="Rynearson T.A."/>
            <person name="Schmutz J."/>
            <person name="Shapiro H."/>
            <person name="Siaut M."/>
            <person name="Stanley M."/>
            <person name="Sussman M.R."/>
            <person name="Taylor A.R."/>
            <person name="Vardi A."/>
            <person name="von Dassow P."/>
            <person name="Vyverman W."/>
            <person name="Willis A."/>
            <person name="Wyrwicz L.S."/>
            <person name="Rokhsar D.S."/>
            <person name="Weissenbach J."/>
            <person name="Armbrust E.V."/>
            <person name="Green B.R."/>
            <person name="Van de Peer Y."/>
            <person name="Grigoriev I.V."/>
        </authorList>
    </citation>
    <scope>NUCLEOTIDE SEQUENCE [LARGE SCALE GENOMIC DNA]</scope>
    <source>
        <strain evidence="1 2">CCAP 1055/1</strain>
    </source>
</reference>
<gene>
    <name evidence="1" type="ORF">PHATRDRAFT_45006</name>
</gene>
<evidence type="ECO:0000313" key="1">
    <source>
        <dbReference type="EMBL" id="EEC49797.1"/>
    </source>
</evidence>
<dbReference type="EMBL" id="CM000608">
    <property type="protein sequence ID" value="EEC49797.1"/>
    <property type="molecule type" value="Genomic_DNA"/>
</dbReference>
<evidence type="ECO:0000313" key="2">
    <source>
        <dbReference type="Proteomes" id="UP000000759"/>
    </source>
</evidence>
<organism evidence="1 2">
    <name type="scientific">Phaeodactylum tricornutum (strain CCAP 1055/1)</name>
    <dbReference type="NCBI Taxonomy" id="556484"/>
    <lineage>
        <taxon>Eukaryota</taxon>
        <taxon>Sar</taxon>
        <taxon>Stramenopiles</taxon>
        <taxon>Ochrophyta</taxon>
        <taxon>Bacillariophyta</taxon>
        <taxon>Bacillariophyceae</taxon>
        <taxon>Bacillariophycidae</taxon>
        <taxon>Naviculales</taxon>
        <taxon>Phaeodactylaceae</taxon>
        <taxon>Phaeodactylum</taxon>
    </lineage>
</organism>
<reference evidence="2" key="2">
    <citation type="submission" date="2008-08" db="EMBL/GenBank/DDBJ databases">
        <authorList>
            <consortium name="Diatom Consortium"/>
            <person name="Grigoriev I."/>
            <person name="Grimwood J."/>
            <person name="Kuo A."/>
            <person name="Otillar R.P."/>
            <person name="Salamov A."/>
            <person name="Detter J.C."/>
            <person name="Lindquist E."/>
            <person name="Shapiro H."/>
            <person name="Lucas S."/>
            <person name="Glavina del Rio T."/>
            <person name="Pitluck S."/>
            <person name="Rokhsar D."/>
            <person name="Bowler C."/>
        </authorList>
    </citation>
    <scope>GENOME REANNOTATION</scope>
    <source>
        <strain evidence="2">CCAP 1055/1</strain>
    </source>
</reference>
<name>B7FV92_PHATC</name>